<reference evidence="4" key="2">
    <citation type="submission" date="2009-11" db="EMBL/GenBank/DDBJ databases">
        <title>The Genome Sequence of Allomyces macrogynus strain ATCC 38327.</title>
        <authorList>
            <consortium name="The Broad Institute Genome Sequencing Platform"/>
            <person name="Russ C."/>
            <person name="Cuomo C."/>
            <person name="Shea T."/>
            <person name="Young S.K."/>
            <person name="Zeng Q."/>
            <person name="Koehrsen M."/>
            <person name="Haas B."/>
            <person name="Borodovsky M."/>
            <person name="Guigo R."/>
            <person name="Alvarado L."/>
            <person name="Berlin A."/>
            <person name="Borenstein D."/>
            <person name="Chen Z."/>
            <person name="Engels R."/>
            <person name="Freedman E."/>
            <person name="Gellesch M."/>
            <person name="Goldberg J."/>
            <person name="Griggs A."/>
            <person name="Gujja S."/>
            <person name="Heiman D."/>
            <person name="Hepburn T."/>
            <person name="Howarth C."/>
            <person name="Jen D."/>
            <person name="Larson L."/>
            <person name="Lewis B."/>
            <person name="Mehta T."/>
            <person name="Park D."/>
            <person name="Pearson M."/>
            <person name="Roberts A."/>
            <person name="Saif S."/>
            <person name="Shenoy N."/>
            <person name="Sisk P."/>
            <person name="Stolte C."/>
            <person name="Sykes S."/>
            <person name="Walk T."/>
            <person name="White J."/>
            <person name="Yandava C."/>
            <person name="Burger G."/>
            <person name="Gray M.W."/>
            <person name="Holland P.W.H."/>
            <person name="King N."/>
            <person name="Lang F.B.F."/>
            <person name="Roger A.J."/>
            <person name="Ruiz-Trillo I."/>
            <person name="Lander E."/>
            <person name="Nusbaum C."/>
        </authorList>
    </citation>
    <scope>NUCLEOTIDE SEQUENCE [LARGE SCALE GENOMIC DNA]</scope>
    <source>
        <strain evidence="4">ATCC 38327</strain>
    </source>
</reference>
<feature type="compositionally biased region" description="Polar residues" evidence="1">
    <location>
        <begin position="306"/>
        <end position="315"/>
    </location>
</feature>
<dbReference type="PROSITE" id="PS50097">
    <property type="entry name" value="BTB"/>
    <property type="match status" value="1"/>
</dbReference>
<evidence type="ECO:0000313" key="3">
    <source>
        <dbReference type="EMBL" id="KNE72683.1"/>
    </source>
</evidence>
<dbReference type="EMBL" id="GG745382">
    <property type="protein sequence ID" value="KNE72683.1"/>
    <property type="molecule type" value="Genomic_DNA"/>
</dbReference>
<protein>
    <recommendedName>
        <fullName evidence="2">BTB domain-containing protein</fullName>
    </recommendedName>
</protein>
<dbReference type="VEuPathDB" id="FungiDB:AMAG_16441"/>
<feature type="domain" description="BTB" evidence="2">
    <location>
        <begin position="84"/>
        <end position="160"/>
    </location>
</feature>
<evidence type="ECO:0000259" key="2">
    <source>
        <dbReference type="PROSITE" id="PS50097"/>
    </source>
</evidence>
<dbReference type="STRING" id="578462.A0A0L0TCQ6"/>
<feature type="compositionally biased region" description="Low complexity" evidence="1">
    <location>
        <begin position="1"/>
        <end position="30"/>
    </location>
</feature>
<dbReference type="SMART" id="SM00225">
    <property type="entry name" value="BTB"/>
    <property type="match status" value="1"/>
</dbReference>
<dbReference type="AlphaFoldDB" id="A0A0L0TCQ6"/>
<feature type="region of interest" description="Disordered" evidence="1">
    <location>
        <begin position="1"/>
        <end position="31"/>
    </location>
</feature>
<dbReference type="Proteomes" id="UP000054350">
    <property type="component" value="Unassembled WGS sequence"/>
</dbReference>
<accession>A0A0L0TCQ6</accession>
<dbReference type="Pfam" id="PF00651">
    <property type="entry name" value="BTB"/>
    <property type="match status" value="1"/>
</dbReference>
<dbReference type="InterPro" id="IPR011333">
    <property type="entry name" value="SKP1/BTB/POZ_sf"/>
</dbReference>
<evidence type="ECO:0000313" key="4">
    <source>
        <dbReference type="Proteomes" id="UP000054350"/>
    </source>
</evidence>
<feature type="compositionally biased region" description="Low complexity" evidence="1">
    <location>
        <begin position="214"/>
        <end position="239"/>
    </location>
</feature>
<dbReference type="PANTHER" id="PTHR24410:SF23">
    <property type="entry name" value="BTB DOMAIN-CONTAINING PROTEIN-RELATED"/>
    <property type="match status" value="1"/>
</dbReference>
<dbReference type="InterPro" id="IPR051481">
    <property type="entry name" value="BTB-POZ/Galectin-3-binding"/>
</dbReference>
<dbReference type="PANTHER" id="PTHR24410">
    <property type="entry name" value="HL07962P-RELATED"/>
    <property type="match status" value="1"/>
</dbReference>
<gene>
    <name evidence="3" type="ORF">AMAG_16441</name>
</gene>
<reference evidence="3 4" key="1">
    <citation type="submission" date="2009-11" db="EMBL/GenBank/DDBJ databases">
        <title>Annotation of Allomyces macrogynus ATCC 38327.</title>
        <authorList>
            <consortium name="The Broad Institute Genome Sequencing Platform"/>
            <person name="Russ C."/>
            <person name="Cuomo C."/>
            <person name="Burger G."/>
            <person name="Gray M.W."/>
            <person name="Holland P.W.H."/>
            <person name="King N."/>
            <person name="Lang F.B.F."/>
            <person name="Roger A.J."/>
            <person name="Ruiz-Trillo I."/>
            <person name="Young S.K."/>
            <person name="Zeng Q."/>
            <person name="Gargeya S."/>
            <person name="Fitzgerald M."/>
            <person name="Haas B."/>
            <person name="Abouelleil A."/>
            <person name="Alvarado L."/>
            <person name="Arachchi H.M."/>
            <person name="Berlin A."/>
            <person name="Chapman S.B."/>
            <person name="Gearin G."/>
            <person name="Goldberg J."/>
            <person name="Griggs A."/>
            <person name="Gujja S."/>
            <person name="Hansen M."/>
            <person name="Heiman D."/>
            <person name="Howarth C."/>
            <person name="Larimer J."/>
            <person name="Lui A."/>
            <person name="MacDonald P.J.P."/>
            <person name="McCowen C."/>
            <person name="Montmayeur A."/>
            <person name="Murphy C."/>
            <person name="Neiman D."/>
            <person name="Pearson M."/>
            <person name="Priest M."/>
            <person name="Roberts A."/>
            <person name="Saif S."/>
            <person name="Shea T."/>
            <person name="Sisk P."/>
            <person name="Stolte C."/>
            <person name="Sykes S."/>
            <person name="Wortman J."/>
            <person name="Nusbaum C."/>
            <person name="Birren B."/>
        </authorList>
    </citation>
    <scope>NUCLEOTIDE SEQUENCE [LARGE SCALE GENOMIC DNA]</scope>
    <source>
        <strain evidence="3 4">ATCC 38327</strain>
    </source>
</reference>
<dbReference type="CDD" id="cd18186">
    <property type="entry name" value="BTB_POZ_ZBTB_KLHL-like"/>
    <property type="match status" value="1"/>
</dbReference>
<feature type="region of interest" description="Disordered" evidence="1">
    <location>
        <begin position="211"/>
        <end position="327"/>
    </location>
</feature>
<dbReference type="InterPro" id="IPR000210">
    <property type="entry name" value="BTB/POZ_dom"/>
</dbReference>
<dbReference type="SUPFAM" id="SSF54695">
    <property type="entry name" value="POZ domain"/>
    <property type="match status" value="1"/>
</dbReference>
<name>A0A0L0TCQ6_ALLM3</name>
<sequence>MSDQQSAAPASPAASAAQPPQTPQTPQQQTRMWNGRLERCKHCSPVYASLLDYRHANRFTDITVLLPKGHPPLQTIADSLGNFEDIVKAREDGRVAVRGHKLVLAIASGTLSHYFENAMDEAAEGDVVELDLDKVLPADPQHVAGAVLDWMYARQVHVHAGNVLGMLRAAEDLDVQDLLQLAKTILARFLAVDPALVLPSAAMAIPPRSVAGVRPRTASAAPPSARSSMYSDTAAAPAAPMQPQGQLRPVSYAGGPPQPVAMQPRAVAYPARPPPANSGGYGGAPHVAQLMGAVGGDRNSHDSHASFESSGNKRSSGIGKAFGKIFG</sequence>
<proteinExistence type="predicted"/>
<organism evidence="3 4">
    <name type="scientific">Allomyces macrogynus (strain ATCC 38327)</name>
    <name type="common">Allomyces javanicus var. macrogynus</name>
    <dbReference type="NCBI Taxonomy" id="578462"/>
    <lineage>
        <taxon>Eukaryota</taxon>
        <taxon>Fungi</taxon>
        <taxon>Fungi incertae sedis</taxon>
        <taxon>Blastocladiomycota</taxon>
        <taxon>Blastocladiomycetes</taxon>
        <taxon>Blastocladiales</taxon>
        <taxon>Blastocladiaceae</taxon>
        <taxon>Allomyces</taxon>
    </lineage>
</organism>
<evidence type="ECO:0000256" key="1">
    <source>
        <dbReference type="SAM" id="MobiDB-lite"/>
    </source>
</evidence>
<keyword evidence="4" id="KW-1185">Reference proteome</keyword>
<dbReference type="Gene3D" id="3.30.710.10">
    <property type="entry name" value="Potassium Channel Kv1.1, Chain A"/>
    <property type="match status" value="1"/>
</dbReference>